<name>A0A915NBK1_9BILA</name>
<organism evidence="1 2">
    <name type="scientific">Meloidogyne floridensis</name>
    <dbReference type="NCBI Taxonomy" id="298350"/>
    <lineage>
        <taxon>Eukaryota</taxon>
        <taxon>Metazoa</taxon>
        <taxon>Ecdysozoa</taxon>
        <taxon>Nematoda</taxon>
        <taxon>Chromadorea</taxon>
        <taxon>Rhabditida</taxon>
        <taxon>Tylenchina</taxon>
        <taxon>Tylenchomorpha</taxon>
        <taxon>Tylenchoidea</taxon>
        <taxon>Meloidogynidae</taxon>
        <taxon>Meloidogyninae</taxon>
        <taxon>Meloidogyne</taxon>
    </lineage>
</organism>
<dbReference type="Proteomes" id="UP000887560">
    <property type="component" value="Unplaced"/>
</dbReference>
<protein>
    <submittedName>
        <fullName evidence="2">Uncharacterized protein</fullName>
    </submittedName>
</protein>
<keyword evidence="1" id="KW-1185">Reference proteome</keyword>
<sequence length="103" mass="11142">MCEVLGPMPCPLPPADPSFQATSADESLECRFIPLKLDSLVPRNVEANGWSYSRRAPKEPTVSAAAGSFRLRLPRPNNRLCCASLTASPWSETTGAIILPSTR</sequence>
<evidence type="ECO:0000313" key="2">
    <source>
        <dbReference type="WBParaSite" id="scf7180000416567.g493"/>
    </source>
</evidence>
<evidence type="ECO:0000313" key="1">
    <source>
        <dbReference type="Proteomes" id="UP000887560"/>
    </source>
</evidence>
<proteinExistence type="predicted"/>
<dbReference type="AlphaFoldDB" id="A0A915NBK1"/>
<dbReference type="WBParaSite" id="scf7180000416567.g493">
    <property type="protein sequence ID" value="scf7180000416567.g493"/>
    <property type="gene ID" value="scf7180000416567.g493"/>
</dbReference>
<accession>A0A915NBK1</accession>
<reference evidence="2" key="1">
    <citation type="submission" date="2022-11" db="UniProtKB">
        <authorList>
            <consortium name="WormBaseParasite"/>
        </authorList>
    </citation>
    <scope>IDENTIFICATION</scope>
</reference>